<sequence>MPHAVLPCEISPDAFSAYTASWRELVAADAVDALHACFVSNDTRLNYVYLRHEQVVKLVESKPKKICARFALVPRESGTGQSVALVFYSDDANDIPASGYQLSGTAGEAAAITGCATIVSPICFEKACDNINGWGELPANGLEIGFFKTMDEPLRGYTHDVADFEDAIASPAPAALWLIFSLHPERGAEEPNKRLFDTVLTRHVEPDADAPGAITLTADRVYYDVANPCPPACGIIDRA</sequence>
<gene>
    <name evidence="1" type="ORF">J4E00_04730</name>
</gene>
<keyword evidence="2" id="KW-1185">Reference proteome</keyword>
<evidence type="ECO:0000313" key="1">
    <source>
        <dbReference type="EMBL" id="MBO2008346.1"/>
    </source>
</evidence>
<comment type="caution">
    <text evidence="1">The sequence shown here is derived from an EMBL/GenBank/DDBJ whole genome shotgun (WGS) entry which is preliminary data.</text>
</comment>
<name>A0ABS3QB63_9BACT</name>
<dbReference type="RefSeq" id="WP_208173885.1">
    <property type="nucleotide sequence ID" value="NZ_JAGETZ010000002.1"/>
</dbReference>
<dbReference type="EMBL" id="JAGETZ010000002">
    <property type="protein sequence ID" value="MBO2008346.1"/>
    <property type="molecule type" value="Genomic_DNA"/>
</dbReference>
<proteinExistence type="predicted"/>
<reference evidence="1 2" key="1">
    <citation type="submission" date="2021-03" db="EMBL/GenBank/DDBJ databases">
        <authorList>
            <person name="Kim M.K."/>
        </authorList>
    </citation>
    <scope>NUCLEOTIDE SEQUENCE [LARGE SCALE GENOMIC DNA]</scope>
    <source>
        <strain evidence="1 2">BT442</strain>
    </source>
</reference>
<protein>
    <submittedName>
        <fullName evidence="1">Uncharacterized protein</fullName>
    </submittedName>
</protein>
<accession>A0ABS3QB63</accession>
<dbReference type="Proteomes" id="UP000664369">
    <property type="component" value="Unassembled WGS sequence"/>
</dbReference>
<evidence type="ECO:0000313" key="2">
    <source>
        <dbReference type="Proteomes" id="UP000664369"/>
    </source>
</evidence>
<organism evidence="1 2">
    <name type="scientific">Hymenobacter negativus</name>
    <dbReference type="NCBI Taxonomy" id="2795026"/>
    <lineage>
        <taxon>Bacteria</taxon>
        <taxon>Pseudomonadati</taxon>
        <taxon>Bacteroidota</taxon>
        <taxon>Cytophagia</taxon>
        <taxon>Cytophagales</taxon>
        <taxon>Hymenobacteraceae</taxon>
        <taxon>Hymenobacter</taxon>
    </lineage>
</organism>